<keyword evidence="8 10" id="KW-0539">Nucleus</keyword>
<dbReference type="PANTHER" id="PTHR23245:SF36">
    <property type="entry name" value="TRNA (GUANINE(37)-N1)-METHYLTRANSFERASE"/>
    <property type="match status" value="1"/>
</dbReference>
<feature type="binding site" evidence="10">
    <location>
        <position position="249"/>
    </location>
    <ligand>
        <name>S-adenosyl-L-methionine</name>
        <dbReference type="ChEBI" id="CHEBI:59789"/>
    </ligand>
</feature>
<dbReference type="GO" id="GO:0052906">
    <property type="term" value="F:tRNA (guanine(37)-N1)-methyltransferase activity"/>
    <property type="evidence" value="ECO:0007669"/>
    <property type="project" value="UniProtKB-UniRule"/>
</dbReference>
<evidence type="ECO:0000256" key="5">
    <source>
        <dbReference type="ARBA" id="ARBA00022691"/>
    </source>
</evidence>
<evidence type="ECO:0000256" key="2">
    <source>
        <dbReference type="ARBA" id="ARBA00022490"/>
    </source>
</evidence>
<dbReference type="Pfam" id="PF02475">
    <property type="entry name" value="TRM5-TYW2_MTfase"/>
    <property type="match status" value="1"/>
</dbReference>
<dbReference type="FunFam" id="3.30.300.110:FF:000001">
    <property type="entry name" value="tRNA (guanine(37)-N1)-methyltransferase"/>
    <property type="match status" value="1"/>
</dbReference>
<protein>
    <recommendedName>
        <fullName evidence="10">tRNA (guanine(37)-N1)-methyltransferase</fullName>
        <ecNumber evidence="10">2.1.1.228</ecNumber>
    </recommendedName>
    <alternativeName>
        <fullName evidence="10">M1G-methyltransferase</fullName>
    </alternativeName>
    <alternativeName>
        <fullName evidence="10">tRNA [GM37] methyltransferase</fullName>
    </alternativeName>
    <alternativeName>
        <fullName evidence="10">tRNA methyltransferase 5</fullName>
    </alternativeName>
</protein>
<gene>
    <name evidence="10" type="primary">TRM5</name>
    <name evidence="12" type="ORF">CLAFUR5_00520</name>
</gene>
<dbReference type="InterPro" id="IPR056743">
    <property type="entry name" value="TRM5-TYW2-like_MTfase"/>
</dbReference>
<keyword evidence="3 10" id="KW-0489">Methyltransferase</keyword>
<keyword evidence="5 10" id="KW-0949">S-adenosyl-L-methionine</keyword>
<keyword evidence="13" id="KW-1185">Reference proteome</keyword>
<evidence type="ECO:0000256" key="9">
    <source>
        <dbReference type="ARBA" id="ARBA00047783"/>
    </source>
</evidence>
<evidence type="ECO:0000256" key="7">
    <source>
        <dbReference type="ARBA" id="ARBA00023128"/>
    </source>
</evidence>
<dbReference type="SUPFAM" id="SSF53335">
    <property type="entry name" value="S-adenosyl-L-methionine-dependent methyltransferases"/>
    <property type="match status" value="1"/>
</dbReference>
<evidence type="ECO:0000256" key="4">
    <source>
        <dbReference type="ARBA" id="ARBA00022679"/>
    </source>
</evidence>
<reference evidence="12" key="2">
    <citation type="journal article" date="2022" name="Microb. Genom.">
        <title>A chromosome-scale genome assembly of the tomato pathogen Cladosporium fulvum reveals a compartmentalized genome architecture and the presence of a dispensable chromosome.</title>
        <authorList>
            <person name="Zaccaron A.Z."/>
            <person name="Chen L.H."/>
            <person name="Samaras A."/>
            <person name="Stergiopoulos I."/>
        </authorList>
    </citation>
    <scope>NUCLEOTIDE SEQUENCE</scope>
    <source>
        <strain evidence="12">Race5_Kim</strain>
    </source>
</reference>
<keyword evidence="7 10" id="KW-0496">Mitochondrion</keyword>
<dbReference type="Gene3D" id="3.30.300.110">
    <property type="entry name" value="Met-10+ protein-like domains"/>
    <property type="match status" value="1"/>
</dbReference>
<dbReference type="OrthoDB" id="408788at2759"/>
<dbReference type="InterPro" id="IPR025792">
    <property type="entry name" value="tRNA_Gua_MeTrfase_euk"/>
</dbReference>
<sequence>MSTSMADEDMWRPPVSRLMRTLDPSFFHKTIELKAARVFDNNNIAKCRTALERSKDVLAQQRIASVHPDPDAELARAGKKCILLRPEVRTAPADTNSPQLNGASNSSPHSATVAELIKEELVSVVPFSLRLDYNYWSYHDIMSAILPEDEQGEIPSGFSQVGHVAHLNLRDEYIKYKQLIAEVLMDKNPGVRTVINKIDDVGEESEYRTFKYELLAGPDDMNVTMSEENCIFKFDYSKVYWNSRLNTEHRRLVAIFQEGQAVCDVMAGIGPFAVPAGRKKIFVWANDLNPDSYDSLQHAITRNKVQDYVRPFNEDGKTFIRTAVAELAKTERSVNIIKKASKKEPGAKDEILRTLQQPRVFDHFVMNLPATAITFLPSFLGVFHSDVRRHLPETFPMPLIHVYCFNTKSDDNVEEGIKICQEISQQLQHEVKPGRIEDGGVEIYDVRDVAPKKRMFCASFRLPQEVAFKSEP</sequence>
<dbReference type="InterPro" id="IPR030382">
    <property type="entry name" value="MeTrfase_TRM5/TYW2"/>
</dbReference>
<comment type="function">
    <text evidence="10">Specifically methylates the N1 position of guanosine-37 in various cytoplasmic and mitochondrial tRNAs. Methylation is not dependent on the nature of the nucleoside 5' of the target nucleoside. This is the first step in the biosynthesis of wybutosine (yW), a modified base adjacent to the anticodon of tRNAs and required for accurate decoding.</text>
</comment>
<name>A0A9Q8L816_PASFU</name>
<keyword evidence="2 10" id="KW-0963">Cytoplasm</keyword>
<dbReference type="EMBL" id="CP090163">
    <property type="protein sequence ID" value="UJO12558.1"/>
    <property type="molecule type" value="Genomic_DNA"/>
</dbReference>
<evidence type="ECO:0000313" key="12">
    <source>
        <dbReference type="EMBL" id="UJO12558.1"/>
    </source>
</evidence>
<keyword evidence="6 10" id="KW-0819">tRNA processing</keyword>
<feature type="binding site" evidence="10">
    <location>
        <begin position="287"/>
        <end position="288"/>
    </location>
    <ligand>
        <name>S-adenosyl-L-methionine</name>
        <dbReference type="ChEBI" id="CHEBI:59789"/>
    </ligand>
</feature>
<dbReference type="GO" id="GO:0070901">
    <property type="term" value="P:mitochondrial tRNA methylation"/>
    <property type="evidence" value="ECO:0007669"/>
    <property type="project" value="UniProtKB-ARBA"/>
</dbReference>
<evidence type="ECO:0000256" key="6">
    <source>
        <dbReference type="ARBA" id="ARBA00022694"/>
    </source>
</evidence>
<dbReference type="PANTHER" id="PTHR23245">
    <property type="entry name" value="TRNA METHYLTRANSFERASE"/>
    <property type="match status" value="1"/>
</dbReference>
<reference evidence="12" key="1">
    <citation type="submission" date="2021-12" db="EMBL/GenBank/DDBJ databases">
        <authorList>
            <person name="Zaccaron A."/>
            <person name="Stergiopoulos I."/>
        </authorList>
    </citation>
    <scope>NUCLEOTIDE SEQUENCE</scope>
    <source>
        <strain evidence="12">Race5_Kim</strain>
    </source>
</reference>
<organism evidence="12 13">
    <name type="scientific">Passalora fulva</name>
    <name type="common">Tomato leaf mold</name>
    <name type="synonym">Cladosporium fulvum</name>
    <dbReference type="NCBI Taxonomy" id="5499"/>
    <lineage>
        <taxon>Eukaryota</taxon>
        <taxon>Fungi</taxon>
        <taxon>Dikarya</taxon>
        <taxon>Ascomycota</taxon>
        <taxon>Pezizomycotina</taxon>
        <taxon>Dothideomycetes</taxon>
        <taxon>Dothideomycetidae</taxon>
        <taxon>Mycosphaerellales</taxon>
        <taxon>Mycosphaerellaceae</taxon>
        <taxon>Fulvia</taxon>
    </lineage>
</organism>
<comment type="subunit">
    <text evidence="10">Monomer.</text>
</comment>
<comment type="similarity">
    <text evidence="1">Belongs to the class I-like SAM-binding methyltransferase superfamily. TRM5/TYW2 family.</text>
</comment>
<dbReference type="EC" id="2.1.1.228" evidence="10"/>
<dbReference type="Pfam" id="PF25133">
    <property type="entry name" value="TYW2_N_2"/>
    <property type="match status" value="1"/>
</dbReference>
<dbReference type="Gene3D" id="3.40.50.150">
    <property type="entry name" value="Vaccinia Virus protein VP39"/>
    <property type="match status" value="1"/>
</dbReference>
<evidence type="ECO:0000256" key="1">
    <source>
        <dbReference type="ARBA" id="ARBA00009775"/>
    </source>
</evidence>
<comment type="subcellular location">
    <subcellularLocation>
        <location evidence="10">Mitochondrion matrix</location>
    </subcellularLocation>
    <subcellularLocation>
        <location evidence="10">Nucleus</location>
    </subcellularLocation>
    <subcellularLocation>
        <location evidence="10">Cytoplasm</location>
    </subcellularLocation>
    <text evidence="10">Predominantly in the mitochondria and in the nucleus.</text>
</comment>
<dbReference type="GO" id="GO:0002939">
    <property type="term" value="P:tRNA N1-guanine methylation"/>
    <property type="evidence" value="ECO:0007669"/>
    <property type="project" value="TreeGrafter"/>
</dbReference>
<dbReference type="Proteomes" id="UP000756132">
    <property type="component" value="Chromosome 1"/>
</dbReference>
<dbReference type="GO" id="GO:0005759">
    <property type="term" value="C:mitochondrial matrix"/>
    <property type="evidence" value="ECO:0007669"/>
    <property type="project" value="UniProtKB-SubCell"/>
</dbReference>
<evidence type="ECO:0000256" key="8">
    <source>
        <dbReference type="ARBA" id="ARBA00023242"/>
    </source>
</evidence>
<comment type="catalytic activity">
    <reaction evidence="9 10">
        <text>guanosine(37) in tRNA + S-adenosyl-L-methionine = N(1)-methylguanosine(37) in tRNA + S-adenosyl-L-homocysteine + H(+)</text>
        <dbReference type="Rhea" id="RHEA:36899"/>
        <dbReference type="Rhea" id="RHEA-COMP:10145"/>
        <dbReference type="Rhea" id="RHEA-COMP:10147"/>
        <dbReference type="ChEBI" id="CHEBI:15378"/>
        <dbReference type="ChEBI" id="CHEBI:57856"/>
        <dbReference type="ChEBI" id="CHEBI:59789"/>
        <dbReference type="ChEBI" id="CHEBI:73542"/>
        <dbReference type="ChEBI" id="CHEBI:74269"/>
        <dbReference type="EC" id="2.1.1.228"/>
    </reaction>
</comment>
<evidence type="ECO:0000256" key="3">
    <source>
        <dbReference type="ARBA" id="ARBA00022603"/>
    </source>
</evidence>
<evidence type="ECO:0000313" key="13">
    <source>
        <dbReference type="Proteomes" id="UP000756132"/>
    </source>
</evidence>
<dbReference type="InterPro" id="IPR056744">
    <property type="entry name" value="TRM5/TYW2-like_N"/>
</dbReference>
<evidence type="ECO:0000259" key="11">
    <source>
        <dbReference type="PROSITE" id="PS51684"/>
    </source>
</evidence>
<accession>A0A9Q8L816</accession>
<dbReference type="GO" id="GO:0005634">
    <property type="term" value="C:nucleus"/>
    <property type="evidence" value="ECO:0007669"/>
    <property type="project" value="UniProtKB-SubCell"/>
</dbReference>
<dbReference type="AlphaFoldDB" id="A0A9Q8L816"/>
<dbReference type="PROSITE" id="PS51684">
    <property type="entry name" value="SAM_MT_TRM5_TYW2"/>
    <property type="match status" value="1"/>
</dbReference>
<feature type="binding site" evidence="10">
    <location>
        <position position="367"/>
    </location>
    <ligand>
        <name>S-adenosyl-L-methionine</name>
        <dbReference type="ChEBI" id="CHEBI:59789"/>
    </ligand>
</feature>
<comment type="similarity">
    <text evidence="10">Belongs to the TRM5 / TYW2 family.</text>
</comment>
<feature type="binding site" evidence="10">
    <location>
        <begin position="315"/>
        <end position="316"/>
    </location>
    <ligand>
        <name>S-adenosyl-L-methionine</name>
        <dbReference type="ChEBI" id="CHEBI:59789"/>
    </ligand>
</feature>
<dbReference type="InterPro" id="IPR029063">
    <property type="entry name" value="SAM-dependent_MTases_sf"/>
</dbReference>
<evidence type="ECO:0000256" key="10">
    <source>
        <dbReference type="HAMAP-Rule" id="MF_03152"/>
    </source>
</evidence>
<feature type="domain" description="SAM-dependent methyltransferase TRM5/TYW2-type" evidence="11">
    <location>
        <begin position="158"/>
        <end position="464"/>
    </location>
</feature>
<keyword evidence="4 10" id="KW-0808">Transferase</keyword>
<dbReference type="HAMAP" id="MF_03152">
    <property type="entry name" value="TRM5"/>
    <property type="match status" value="1"/>
</dbReference>
<proteinExistence type="inferred from homology"/>